<keyword evidence="10" id="KW-0460">Magnesium</keyword>
<keyword evidence="13 17" id="KW-1133">Transmembrane helix</keyword>
<evidence type="ECO:0000256" key="3">
    <source>
        <dbReference type="ARBA" id="ARBA00022448"/>
    </source>
</evidence>
<dbReference type="FunFam" id="2.70.150.10:FF:000006">
    <property type="entry name" value="Calcium-transporting ATPase"/>
    <property type="match status" value="1"/>
</dbReference>
<dbReference type="InterPro" id="IPR008250">
    <property type="entry name" value="ATPase_P-typ_transduc_dom_A_sf"/>
</dbReference>
<comment type="caution">
    <text evidence="22">The sequence shown here is derived from an EMBL/GenBank/DDBJ whole genome shotgun (WGS) entry which is preliminary data.</text>
</comment>
<keyword evidence="7 17" id="KW-0547">Nucleotide-binding</keyword>
<evidence type="ECO:0000313" key="23">
    <source>
        <dbReference type="Proteomes" id="UP001630127"/>
    </source>
</evidence>
<keyword evidence="14 17" id="KW-0406">Ion transport</keyword>
<dbReference type="Proteomes" id="UP001630127">
    <property type="component" value="Unassembled WGS sequence"/>
</dbReference>
<dbReference type="PRINTS" id="PR00119">
    <property type="entry name" value="CATATPASE"/>
</dbReference>
<dbReference type="Gene3D" id="1.20.1110.10">
    <property type="entry name" value="Calcium-transporting ATPase, transmembrane domain"/>
    <property type="match status" value="1"/>
</dbReference>
<feature type="transmembrane region" description="Helical" evidence="17">
    <location>
        <begin position="359"/>
        <end position="384"/>
    </location>
</feature>
<dbReference type="InterPro" id="IPR036412">
    <property type="entry name" value="HAD-like_sf"/>
</dbReference>
<evidence type="ECO:0000256" key="6">
    <source>
        <dbReference type="ARBA" id="ARBA00022723"/>
    </source>
</evidence>
<dbReference type="AlphaFoldDB" id="A0ABD2Y344"/>
<dbReference type="PANTHER" id="PTHR24093:SF369">
    <property type="entry name" value="CALCIUM-TRANSPORTING ATPASE"/>
    <property type="match status" value="1"/>
</dbReference>
<dbReference type="Pfam" id="PF13246">
    <property type="entry name" value="Cation_ATPase"/>
    <property type="match status" value="1"/>
</dbReference>
<dbReference type="InterPro" id="IPR023214">
    <property type="entry name" value="HAD_sf"/>
</dbReference>
<dbReference type="InterPro" id="IPR006068">
    <property type="entry name" value="ATPase_P-typ_cation-transptr_C"/>
</dbReference>
<feature type="transmembrane region" description="Helical" evidence="17">
    <location>
        <begin position="838"/>
        <end position="855"/>
    </location>
</feature>
<evidence type="ECO:0000256" key="1">
    <source>
        <dbReference type="ARBA" id="ARBA00004127"/>
    </source>
</evidence>
<dbReference type="InterPro" id="IPR024750">
    <property type="entry name" value="Ca_ATPase_N_dom"/>
</dbReference>
<dbReference type="FunFam" id="3.40.1110.10:FF:000013">
    <property type="entry name" value="Calcium-transporting ATPase"/>
    <property type="match status" value="1"/>
</dbReference>
<dbReference type="SUPFAM" id="SSF81653">
    <property type="entry name" value="Calcium ATPase, transduction domain A"/>
    <property type="match status" value="1"/>
</dbReference>
<dbReference type="GO" id="GO:0005524">
    <property type="term" value="F:ATP binding"/>
    <property type="evidence" value="ECO:0007669"/>
    <property type="project" value="UniProtKB-KW"/>
</dbReference>
<dbReference type="GO" id="GO:0046872">
    <property type="term" value="F:metal ion binding"/>
    <property type="evidence" value="ECO:0007669"/>
    <property type="project" value="UniProtKB-KW"/>
</dbReference>
<dbReference type="InterPro" id="IPR001757">
    <property type="entry name" value="P_typ_ATPase"/>
</dbReference>
<dbReference type="InterPro" id="IPR023298">
    <property type="entry name" value="ATPase_P-typ_TM_dom_sf"/>
</dbReference>
<evidence type="ECO:0000256" key="17">
    <source>
        <dbReference type="RuleBase" id="RU361146"/>
    </source>
</evidence>
<proteinExistence type="inferred from homology"/>
<keyword evidence="5 17" id="KW-0812">Transmembrane</keyword>
<evidence type="ECO:0000256" key="5">
    <source>
        <dbReference type="ARBA" id="ARBA00022692"/>
    </source>
</evidence>
<dbReference type="GO" id="GO:0005388">
    <property type="term" value="F:P-type calcium transporter activity"/>
    <property type="evidence" value="ECO:0007669"/>
    <property type="project" value="UniProtKB-EC"/>
</dbReference>
<dbReference type="SUPFAM" id="SSF81660">
    <property type="entry name" value="Metal cation-transporting ATPase, ATP-binding domain N"/>
    <property type="match status" value="1"/>
</dbReference>
<evidence type="ECO:0000256" key="4">
    <source>
        <dbReference type="ARBA" id="ARBA00022568"/>
    </source>
</evidence>
<evidence type="ECO:0000256" key="16">
    <source>
        <dbReference type="ARBA" id="ARBA00048694"/>
    </source>
</evidence>
<dbReference type="GO" id="GO:0005516">
    <property type="term" value="F:calmodulin binding"/>
    <property type="evidence" value="ECO:0007669"/>
    <property type="project" value="UniProtKB-KW"/>
</dbReference>
<feature type="domain" description="Cation-transporting P-type ATPase C-terminal" evidence="20">
    <location>
        <begin position="832"/>
        <end position="999"/>
    </location>
</feature>
<keyword evidence="4 17" id="KW-0109">Calcium transport</keyword>
<evidence type="ECO:0000256" key="9">
    <source>
        <dbReference type="ARBA" id="ARBA00022840"/>
    </source>
</evidence>
<keyword evidence="23" id="KW-1185">Reference proteome</keyword>
<name>A0ABD2Y344_9GENT</name>
<comment type="function">
    <text evidence="17">Catalyzes the hydrolysis of ATP coupled with the transport of calcium.</text>
</comment>
<sequence>MSEFDIESEVGHDGEDDDVGDSDPFDIVRTKAVLVLNASRRFRYTLDLKKEAERNQQLAKIRTHAQVIRGAAVFHAAGQDVDVSGSLKKQSPSPTQTDDFDISQEELSQMSREHNFSTLQQYGGDTTLIILMVAAAASLALDIKIEGIKGGWYDGGSIALAVFFVTIVTAINDYWQSLLFQTLSEEKQNIHLEVVRCGRRVKLSIFDIVVGDIVPLKIGDQIPTDGILVSGYSLAVDESSMTGESTIVHKDSKAPFFISGSKLAEGYGTMMVTNVGINTEWGMLMASISEDNVEEAPLQVRLNGIATYIGEVGLVVALVVLIALLVRYFIGHTYNPDGSVQFISGKTKVGRAFDDAIKIFTVTVALVIVVVPEGLPLAFTLMLAHSMKKMMKDKALVRRHSACETMGFATTICCDKTGILTLNQVATVEKYLMFLYSCVGHNAFSMLQMTVFEAYVCGKKVDPPDNKSLVPPKLTSLLMEGIAQNFIGSLFLPEGGGDGEISGSPTEKAILQWGLNLGMNFDVTRSNSSIIHAFPFNSEKKQVGVAVKLPNSEVHVHWKGAAEIVLASCASYMDENDGVQPIEEKVSDFKKAIEDMAAISLRCIAIAYQPHQTEGFPTNEEFCNWQLPERQLILLAIVGIKDTCRPGARDAVQLCIGAGIKVRMVTGDDLNAARAIAIECGILGFDADATEPNLIEGSAFSALSEKQRLKVAEKISVMGRSTPADKVALVRALRTMGHVVAVTGDGANDAPALHEANIGLAMRIQGTEVAKESSDIIILDDNFASIVKAVIWGRTIYDNVQKFIQFLLTVNIIAVVINIVTAVSAVCTGNTPVNTVQLLWVNLIMDTLGAVALATEPPTDNLMNRTPVGQREPLITNIMWRNMLIQALYQVPVLLLLNFRGKSILDFDHDKADNANKVNNTLVFNASILCEIFNLLNARKPDEINVFKGVTKNYLFMGVVGLTSVLQVVIILFLGKFTSTVRLSWKLWLVSIAIAFISIRIPEEKASHANSN</sequence>
<evidence type="ECO:0000256" key="14">
    <source>
        <dbReference type="ARBA" id="ARBA00023065"/>
    </source>
</evidence>
<dbReference type="InterPro" id="IPR023299">
    <property type="entry name" value="ATPase_P-typ_cyto_dom_N"/>
</dbReference>
<dbReference type="FunFam" id="1.20.1110.10:FF:000039">
    <property type="entry name" value="Calcium-transporting ATPase"/>
    <property type="match status" value="1"/>
</dbReference>
<dbReference type="NCBIfam" id="TIGR01517">
    <property type="entry name" value="ATPase-IIB_Ca"/>
    <property type="match status" value="1"/>
</dbReference>
<evidence type="ECO:0000256" key="12">
    <source>
        <dbReference type="ARBA" id="ARBA00022967"/>
    </source>
</evidence>
<evidence type="ECO:0000256" key="8">
    <source>
        <dbReference type="ARBA" id="ARBA00022837"/>
    </source>
</evidence>
<keyword evidence="9 17" id="KW-0067">ATP-binding</keyword>
<evidence type="ECO:0000256" key="15">
    <source>
        <dbReference type="ARBA" id="ARBA00023136"/>
    </source>
</evidence>
<dbReference type="NCBIfam" id="TIGR01494">
    <property type="entry name" value="ATPase_P-type"/>
    <property type="match status" value="1"/>
</dbReference>
<comment type="similarity">
    <text evidence="2 17">Belongs to the cation transport ATPase (P-type) (TC 3.A.3) family. Type IIB subfamily.</text>
</comment>
<feature type="transmembrane region" description="Helical" evidence="17">
    <location>
        <begin position="983"/>
        <end position="1001"/>
    </location>
</feature>
<reference evidence="22 23" key="1">
    <citation type="submission" date="2024-11" db="EMBL/GenBank/DDBJ databases">
        <title>A near-complete genome assembly of Cinchona calisaya.</title>
        <authorList>
            <person name="Lian D.C."/>
            <person name="Zhao X.W."/>
            <person name="Wei L."/>
        </authorList>
    </citation>
    <scope>NUCLEOTIDE SEQUENCE [LARGE SCALE GENOMIC DNA]</scope>
    <source>
        <tissue evidence="22">Nenye</tissue>
    </source>
</reference>
<evidence type="ECO:0000256" key="2">
    <source>
        <dbReference type="ARBA" id="ARBA00006124"/>
    </source>
</evidence>
<dbReference type="Gene3D" id="3.40.1110.10">
    <property type="entry name" value="Calcium-transporting ATPase, cytoplasmic domain N"/>
    <property type="match status" value="1"/>
</dbReference>
<feature type="transmembrane region" description="Helical" evidence="17">
    <location>
        <begin position="155"/>
        <end position="175"/>
    </location>
</feature>
<keyword evidence="3 17" id="KW-0813">Transport</keyword>
<feature type="region of interest" description="Disordered" evidence="18">
    <location>
        <begin position="1"/>
        <end position="23"/>
    </location>
</feature>
<evidence type="ECO:0000256" key="7">
    <source>
        <dbReference type="ARBA" id="ARBA00022741"/>
    </source>
</evidence>
<evidence type="ECO:0000256" key="18">
    <source>
        <dbReference type="SAM" id="MobiDB-lite"/>
    </source>
</evidence>
<evidence type="ECO:0000256" key="10">
    <source>
        <dbReference type="ARBA" id="ARBA00022842"/>
    </source>
</evidence>
<keyword evidence="11" id="KW-0112">Calmodulin-binding</keyword>
<keyword evidence="6" id="KW-0479">Metal-binding</keyword>
<dbReference type="PRINTS" id="PR00120">
    <property type="entry name" value="HATPASE"/>
</dbReference>
<evidence type="ECO:0000256" key="11">
    <source>
        <dbReference type="ARBA" id="ARBA00022860"/>
    </source>
</evidence>
<dbReference type="EMBL" id="JBJUIK010000016">
    <property type="protein sequence ID" value="KAL3500799.1"/>
    <property type="molecule type" value="Genomic_DNA"/>
</dbReference>
<dbReference type="SUPFAM" id="SSF56784">
    <property type="entry name" value="HAD-like"/>
    <property type="match status" value="1"/>
</dbReference>
<dbReference type="GO" id="GO:0012505">
    <property type="term" value="C:endomembrane system"/>
    <property type="evidence" value="ECO:0007669"/>
    <property type="project" value="UniProtKB-SubCell"/>
</dbReference>
<dbReference type="InterPro" id="IPR059000">
    <property type="entry name" value="ATPase_P-type_domA"/>
</dbReference>
<evidence type="ECO:0000259" key="20">
    <source>
        <dbReference type="Pfam" id="PF00689"/>
    </source>
</evidence>
<comment type="catalytic activity">
    <reaction evidence="16 17">
        <text>Ca(2+)(in) + ATP + H2O = Ca(2+)(out) + ADP + phosphate + H(+)</text>
        <dbReference type="Rhea" id="RHEA:18105"/>
        <dbReference type="ChEBI" id="CHEBI:15377"/>
        <dbReference type="ChEBI" id="CHEBI:15378"/>
        <dbReference type="ChEBI" id="CHEBI:29108"/>
        <dbReference type="ChEBI" id="CHEBI:30616"/>
        <dbReference type="ChEBI" id="CHEBI:43474"/>
        <dbReference type="ChEBI" id="CHEBI:456216"/>
        <dbReference type="EC" id="7.2.2.10"/>
    </reaction>
</comment>
<comment type="subcellular location">
    <subcellularLocation>
        <location evidence="1">Endomembrane system</location>
        <topology evidence="1">Multi-pass membrane protein</topology>
    </subcellularLocation>
    <subcellularLocation>
        <location evidence="17">Membrane</location>
        <topology evidence="17">Multi-pass membrane protein</topology>
    </subcellularLocation>
</comment>
<gene>
    <name evidence="22" type="ORF">ACH5RR_039892</name>
</gene>
<feature type="domain" description="P-type ATPase A" evidence="19">
    <location>
        <begin position="192"/>
        <end position="287"/>
    </location>
</feature>
<dbReference type="Gene3D" id="2.70.150.10">
    <property type="entry name" value="Calcium-transporting ATPase, cytoplasmic transduction domain A"/>
    <property type="match status" value="1"/>
</dbReference>
<organism evidence="22 23">
    <name type="scientific">Cinchona calisaya</name>
    <dbReference type="NCBI Taxonomy" id="153742"/>
    <lineage>
        <taxon>Eukaryota</taxon>
        <taxon>Viridiplantae</taxon>
        <taxon>Streptophyta</taxon>
        <taxon>Embryophyta</taxon>
        <taxon>Tracheophyta</taxon>
        <taxon>Spermatophyta</taxon>
        <taxon>Magnoliopsida</taxon>
        <taxon>eudicotyledons</taxon>
        <taxon>Gunneridae</taxon>
        <taxon>Pentapetalae</taxon>
        <taxon>asterids</taxon>
        <taxon>lamiids</taxon>
        <taxon>Gentianales</taxon>
        <taxon>Rubiaceae</taxon>
        <taxon>Cinchonoideae</taxon>
        <taxon>Cinchoneae</taxon>
        <taxon>Cinchona</taxon>
    </lineage>
</organism>
<feature type="transmembrane region" description="Helical" evidence="17">
    <location>
        <begin position="954"/>
        <end position="977"/>
    </location>
</feature>
<dbReference type="Pfam" id="PF00689">
    <property type="entry name" value="Cation_ATPase_C"/>
    <property type="match status" value="1"/>
</dbReference>
<feature type="domain" description="Calcium-transporting P-type ATPase N-terminal autoinhibitory" evidence="21">
    <location>
        <begin position="30"/>
        <end position="53"/>
    </location>
</feature>
<dbReference type="EC" id="7.2.2.10" evidence="17"/>
<feature type="transmembrane region" description="Helical" evidence="17">
    <location>
        <begin position="803"/>
        <end position="826"/>
    </location>
</feature>
<dbReference type="Pfam" id="PF12515">
    <property type="entry name" value="CaATP_NAI"/>
    <property type="match status" value="1"/>
</dbReference>
<dbReference type="Gene3D" id="3.40.50.1000">
    <property type="entry name" value="HAD superfamily/HAD-like"/>
    <property type="match status" value="1"/>
</dbReference>
<dbReference type="Gene3D" id="1.20.5.170">
    <property type="match status" value="1"/>
</dbReference>
<evidence type="ECO:0000313" key="22">
    <source>
        <dbReference type="EMBL" id="KAL3500799.1"/>
    </source>
</evidence>
<evidence type="ECO:0000259" key="19">
    <source>
        <dbReference type="Pfam" id="PF00122"/>
    </source>
</evidence>
<dbReference type="GO" id="GO:0016020">
    <property type="term" value="C:membrane"/>
    <property type="evidence" value="ECO:0007669"/>
    <property type="project" value="UniProtKB-SubCell"/>
</dbReference>
<evidence type="ECO:0000259" key="21">
    <source>
        <dbReference type="Pfam" id="PF12515"/>
    </source>
</evidence>
<dbReference type="Pfam" id="PF00122">
    <property type="entry name" value="E1-E2_ATPase"/>
    <property type="match status" value="1"/>
</dbReference>
<keyword evidence="15 17" id="KW-0472">Membrane</keyword>
<accession>A0ABD2Y344</accession>
<dbReference type="InterPro" id="IPR006408">
    <property type="entry name" value="P-type_ATPase_IIB"/>
</dbReference>
<dbReference type="PANTHER" id="PTHR24093">
    <property type="entry name" value="CATION TRANSPORTING ATPASE"/>
    <property type="match status" value="1"/>
</dbReference>
<dbReference type="SUPFAM" id="SSF81665">
    <property type="entry name" value="Calcium ATPase, transmembrane domain M"/>
    <property type="match status" value="1"/>
</dbReference>
<feature type="transmembrane region" description="Helical" evidence="17">
    <location>
        <begin position="308"/>
        <end position="330"/>
    </location>
</feature>
<protein>
    <recommendedName>
        <fullName evidence="17">Calcium-transporting ATPase</fullName>
        <ecNumber evidence="17">7.2.2.10</ecNumber>
    </recommendedName>
</protein>
<comment type="caution">
    <text evidence="17">Lacks conserved residue(s) required for the propagation of feature annotation.</text>
</comment>
<keyword evidence="8 17" id="KW-0106">Calcium</keyword>
<evidence type="ECO:0000256" key="13">
    <source>
        <dbReference type="ARBA" id="ARBA00022989"/>
    </source>
</evidence>
<keyword evidence="12" id="KW-1278">Translocase</keyword>